<accession>A0A554VCC9</accession>
<feature type="transmembrane region" description="Helical" evidence="1">
    <location>
        <begin position="85"/>
        <end position="105"/>
    </location>
</feature>
<dbReference type="EMBL" id="VLNR01000083">
    <property type="protein sequence ID" value="TSE04323.1"/>
    <property type="molecule type" value="Genomic_DNA"/>
</dbReference>
<sequence length="123" mass="14561">MKKVIITESIIPFLLLIVFCSQIYSWCLTAPNIGVAYNKYSTYLHLEKQKIKASDDILFIKKKMSQILEQIEDKDREKHKFAQRLFSIIPIQIIIILITIVLYAWRIKKEHIRSLISIDKVRI</sequence>
<dbReference type="RefSeq" id="WP_143918590.1">
    <property type="nucleotide sequence ID" value="NZ_CANMIK010000085.1"/>
</dbReference>
<organism evidence="2 3">
    <name type="scientific">Aquimarina algiphila</name>
    <dbReference type="NCBI Taxonomy" id="2047982"/>
    <lineage>
        <taxon>Bacteria</taxon>
        <taxon>Pseudomonadati</taxon>
        <taxon>Bacteroidota</taxon>
        <taxon>Flavobacteriia</taxon>
        <taxon>Flavobacteriales</taxon>
        <taxon>Flavobacteriaceae</taxon>
        <taxon>Aquimarina</taxon>
    </lineage>
</organism>
<keyword evidence="1" id="KW-0472">Membrane</keyword>
<evidence type="ECO:0000256" key="1">
    <source>
        <dbReference type="SAM" id="Phobius"/>
    </source>
</evidence>
<keyword evidence="1" id="KW-1133">Transmembrane helix</keyword>
<dbReference type="AlphaFoldDB" id="A0A554VCC9"/>
<proteinExistence type="predicted"/>
<keyword evidence="1" id="KW-0812">Transmembrane</keyword>
<keyword evidence="3" id="KW-1185">Reference proteome</keyword>
<dbReference type="Proteomes" id="UP000318833">
    <property type="component" value="Unassembled WGS sequence"/>
</dbReference>
<comment type="caution">
    <text evidence="2">The sequence shown here is derived from an EMBL/GenBank/DDBJ whole genome shotgun (WGS) entry which is preliminary data.</text>
</comment>
<protein>
    <submittedName>
        <fullName evidence="2">Uncharacterized protein</fullName>
    </submittedName>
</protein>
<gene>
    <name evidence="2" type="ORF">FOF46_26680</name>
</gene>
<evidence type="ECO:0000313" key="2">
    <source>
        <dbReference type="EMBL" id="TSE04323.1"/>
    </source>
</evidence>
<reference evidence="2 3" key="1">
    <citation type="submission" date="2019-07" db="EMBL/GenBank/DDBJ databases">
        <title>The draft genome sequence of Aquimarina algiphila M91.</title>
        <authorList>
            <person name="Meng X."/>
        </authorList>
    </citation>
    <scope>NUCLEOTIDE SEQUENCE [LARGE SCALE GENOMIC DNA]</scope>
    <source>
        <strain evidence="2 3">M91</strain>
    </source>
</reference>
<name>A0A554VCC9_9FLAO</name>
<evidence type="ECO:0000313" key="3">
    <source>
        <dbReference type="Proteomes" id="UP000318833"/>
    </source>
</evidence>